<proteinExistence type="predicted"/>
<accession>A0A803P5B1</accession>
<reference evidence="2" key="1">
    <citation type="submission" date="2018-11" db="EMBL/GenBank/DDBJ databases">
        <authorList>
            <person name="Grassa J C."/>
        </authorList>
    </citation>
    <scope>NUCLEOTIDE SEQUENCE [LARGE SCALE GENOMIC DNA]</scope>
</reference>
<dbReference type="Proteomes" id="UP000596661">
    <property type="component" value="Chromosome 3"/>
</dbReference>
<feature type="domain" description="Reverse transcriptase Ty1/copia-type" evidence="1">
    <location>
        <begin position="289"/>
        <end position="442"/>
    </location>
</feature>
<reference evidence="2" key="2">
    <citation type="submission" date="2021-03" db="UniProtKB">
        <authorList>
            <consortium name="EnsemblPlants"/>
        </authorList>
    </citation>
    <scope>IDENTIFICATION</scope>
</reference>
<name>A0A803P5B1_CANSA</name>
<dbReference type="InterPro" id="IPR043502">
    <property type="entry name" value="DNA/RNA_pol_sf"/>
</dbReference>
<dbReference type="InterPro" id="IPR013103">
    <property type="entry name" value="RVT_2"/>
</dbReference>
<dbReference type="AlphaFoldDB" id="A0A803P5B1"/>
<evidence type="ECO:0000259" key="1">
    <source>
        <dbReference type="Pfam" id="PF07727"/>
    </source>
</evidence>
<dbReference type="EnsemblPlants" id="evm.model.03.1443">
    <property type="protein sequence ID" value="cds.evm.model.03.1443"/>
    <property type="gene ID" value="evm.TU.03.1443"/>
</dbReference>
<dbReference type="EMBL" id="UZAU01000304">
    <property type="status" value="NOT_ANNOTATED_CDS"/>
    <property type="molecule type" value="Genomic_DNA"/>
</dbReference>
<keyword evidence="3" id="KW-1185">Reference proteome</keyword>
<sequence>MDVAFYELRDLLTNLLKAGSNRNEIEAQGIELEVEPLEKMETETPIDHEIKDSEDESGSNNLENYKIARDRTCRESLYGLKQSLRQWDGRFKYYVTEIGLKRSEILIASKTVQEIKYLKLQLKIEFEMKDLGPVSKILGMDIIREGRKKLLHLIQTSYIRKVLDIFEMSNSNAVSTLLAQHFKLSVTQMPKDETEKSKMLRVPYASVVGSLISTTISGGTSCSNSVQGIGYSSGGCGHGRGIHVLILILKMEPDEEHIDIENDHCSVTSTLSLLTPILASCLHKSCTINHYEACLVAKGFQQQSKINFFETLSPVVKPSTIYIILSLAITHNWNIQQVDIDSAFLTLQEEVFMERPAGFVNPDFPTAVCKLNKAIYGLKQAPRAWFDKLKDSLINLGFTHSAAYTSLFFYNEGDALLFVLVYVNDILLSENNVAQVTTIITQMPCLL</sequence>
<protein>
    <recommendedName>
        <fullName evidence="1">Reverse transcriptase Ty1/copia-type domain-containing protein</fullName>
    </recommendedName>
</protein>
<dbReference type="SUPFAM" id="SSF56672">
    <property type="entry name" value="DNA/RNA polymerases"/>
    <property type="match status" value="1"/>
</dbReference>
<evidence type="ECO:0000313" key="3">
    <source>
        <dbReference type="Proteomes" id="UP000596661"/>
    </source>
</evidence>
<dbReference type="Pfam" id="PF07727">
    <property type="entry name" value="RVT_2"/>
    <property type="match status" value="2"/>
</dbReference>
<evidence type="ECO:0000313" key="2">
    <source>
        <dbReference type="EnsemblPlants" id="cds.evm.model.03.1443"/>
    </source>
</evidence>
<feature type="domain" description="Reverse transcriptase Ty1/copia-type" evidence="1">
    <location>
        <begin position="98"/>
        <end position="176"/>
    </location>
</feature>
<dbReference type="Gramene" id="evm.model.03.1443">
    <property type="protein sequence ID" value="cds.evm.model.03.1443"/>
    <property type="gene ID" value="evm.TU.03.1443"/>
</dbReference>
<organism evidence="2 3">
    <name type="scientific">Cannabis sativa</name>
    <name type="common">Hemp</name>
    <name type="synonym">Marijuana</name>
    <dbReference type="NCBI Taxonomy" id="3483"/>
    <lineage>
        <taxon>Eukaryota</taxon>
        <taxon>Viridiplantae</taxon>
        <taxon>Streptophyta</taxon>
        <taxon>Embryophyta</taxon>
        <taxon>Tracheophyta</taxon>
        <taxon>Spermatophyta</taxon>
        <taxon>Magnoliopsida</taxon>
        <taxon>eudicotyledons</taxon>
        <taxon>Gunneridae</taxon>
        <taxon>Pentapetalae</taxon>
        <taxon>rosids</taxon>
        <taxon>fabids</taxon>
        <taxon>Rosales</taxon>
        <taxon>Cannabaceae</taxon>
        <taxon>Cannabis</taxon>
    </lineage>
</organism>